<name>A0A6L9QUP1_9ACTN</name>
<protein>
    <submittedName>
        <fullName evidence="1">Uncharacterized protein</fullName>
    </submittedName>
</protein>
<gene>
    <name evidence="1" type="ORF">G3I70_42515</name>
</gene>
<dbReference type="Proteomes" id="UP000475532">
    <property type="component" value="Unassembled WGS sequence"/>
</dbReference>
<dbReference type="EMBL" id="JAAGLI010001130">
    <property type="protein sequence ID" value="NEA29131.1"/>
    <property type="molecule type" value="Genomic_DNA"/>
</dbReference>
<proteinExistence type="predicted"/>
<dbReference type="AlphaFoldDB" id="A0A6L9QUP1"/>
<sequence length="319" mass="34243">MKLDHGKSRGWSRKDDSAIFACLAESKENPGRYVRLNVLNRIDYLLSVASTSNVRLAASRGDTETEVIKSLSRTIFNLPKVKGYVAEGGKLVGSIDARALYGADAVVELQADPHTFLAEGEGADEAAKAAKGLVEAVNVVSCLEDAVGEHKGYLTSAGLAVDVVIGCTAPIAEHLAKHVKAFDLWHRAQTVWDLGDQLKTTLERAWNGIRLTLTDTLRVTVVADAPSCPSGAELHRIVQAGANRPAAGTLTRTRDESAECTGLWGRGKAVVAGRGSDPDVPFTFVIRFEGGGWRTLDEGQDYCSMNDLPALVRDQWPGC</sequence>
<evidence type="ECO:0000313" key="1">
    <source>
        <dbReference type="EMBL" id="NEA29131.1"/>
    </source>
</evidence>
<organism evidence="1 2">
    <name type="scientific">Actinomadura bangladeshensis</name>
    <dbReference type="NCBI Taxonomy" id="453573"/>
    <lineage>
        <taxon>Bacteria</taxon>
        <taxon>Bacillati</taxon>
        <taxon>Actinomycetota</taxon>
        <taxon>Actinomycetes</taxon>
        <taxon>Streptosporangiales</taxon>
        <taxon>Thermomonosporaceae</taxon>
        <taxon>Actinomadura</taxon>
    </lineage>
</organism>
<comment type="caution">
    <text evidence="1">The sequence shown here is derived from an EMBL/GenBank/DDBJ whole genome shotgun (WGS) entry which is preliminary data.</text>
</comment>
<accession>A0A6L9QUP1</accession>
<reference evidence="1 2" key="1">
    <citation type="submission" date="2020-01" db="EMBL/GenBank/DDBJ databases">
        <title>Insect and environment-associated Actinomycetes.</title>
        <authorList>
            <person name="Currrie C."/>
            <person name="Chevrette M."/>
            <person name="Carlson C."/>
            <person name="Stubbendieck R."/>
            <person name="Wendt-Pienkowski E."/>
        </authorList>
    </citation>
    <scope>NUCLEOTIDE SEQUENCE [LARGE SCALE GENOMIC DNA]</scope>
    <source>
        <strain evidence="1 2">SID10258</strain>
    </source>
</reference>
<evidence type="ECO:0000313" key="2">
    <source>
        <dbReference type="Proteomes" id="UP000475532"/>
    </source>
</evidence>
<dbReference type="RefSeq" id="WP_163063861.1">
    <property type="nucleotide sequence ID" value="NZ_JAAGLI010001130.1"/>
</dbReference>